<dbReference type="KEGG" id="step:IC006_1137"/>
<accession>A0A510E2A3</accession>
<dbReference type="EMBL" id="AP018929">
    <property type="protein sequence ID" value="BBG23842.1"/>
    <property type="molecule type" value="Genomic_DNA"/>
</dbReference>
<name>A0A510E2A3_9CREN</name>
<proteinExistence type="predicted"/>
<protein>
    <submittedName>
        <fullName evidence="2">Uncharacterized protein</fullName>
    </submittedName>
</protein>
<sequence length="125" mass="14357">MLQKRKCQFFNAGYCHSPLLETPTDSVTNSSRCLGNYTSCRYYVKGEEKKGLENYEAEEVSQEITFYKEANLLIEAVDSPCDKYVLTKLEEGFIASCKSMGRTLTKSQTTLCKNYWDKCPFRVIT</sequence>
<evidence type="ECO:0000313" key="3">
    <source>
        <dbReference type="Proteomes" id="UP000322983"/>
    </source>
</evidence>
<reference evidence="2 3" key="2">
    <citation type="journal article" date="2020" name="Int. J. Syst. Evol. Microbiol.">
        <title>Sulfuracidifex tepidarius gen. nov., sp. nov. and transfer of Sulfolobus metallicus Huber and Stetter 1992 to the genus Sulfuracidifex as Sulfuracidifex metallicus comb. nov.</title>
        <authorList>
            <person name="Itoh T."/>
            <person name="Miura T."/>
            <person name="Sakai H.D."/>
            <person name="Kato S."/>
            <person name="Ohkuma M."/>
            <person name="Takashina T."/>
        </authorList>
    </citation>
    <scope>NUCLEOTIDE SEQUENCE</scope>
    <source>
        <strain evidence="1 3">IC-006</strain>
        <strain evidence="2">IC-007</strain>
    </source>
</reference>
<evidence type="ECO:0000313" key="1">
    <source>
        <dbReference type="EMBL" id="BBG23842.1"/>
    </source>
</evidence>
<dbReference type="Proteomes" id="UP000322983">
    <property type="component" value="Chromosome"/>
</dbReference>
<dbReference type="STRING" id="1294262.GCA_001316085_01088"/>
<evidence type="ECO:0000313" key="4">
    <source>
        <dbReference type="Proteomes" id="UP000325030"/>
    </source>
</evidence>
<keyword evidence="3" id="KW-1185">Reference proteome</keyword>
<gene>
    <name evidence="1" type="ORF">IC006_1137</name>
    <name evidence="2" type="ORF">IC007_1112</name>
</gene>
<dbReference type="RefSeq" id="WP_232049026.1">
    <property type="nucleotide sequence ID" value="NZ_AP018929.1"/>
</dbReference>
<dbReference type="AlphaFoldDB" id="A0A510E2A3"/>
<organism evidence="2 4">
    <name type="scientific">Sulfuracidifex tepidarius</name>
    <dbReference type="NCBI Taxonomy" id="1294262"/>
    <lineage>
        <taxon>Archaea</taxon>
        <taxon>Thermoproteota</taxon>
        <taxon>Thermoprotei</taxon>
        <taxon>Sulfolobales</taxon>
        <taxon>Sulfolobaceae</taxon>
        <taxon>Sulfuracidifex</taxon>
    </lineage>
</organism>
<dbReference type="GeneID" id="41717457"/>
<reference evidence="4" key="1">
    <citation type="submission" date="2018-09" db="EMBL/GenBank/DDBJ databases">
        <title>Complete Genome Sequencing of Sulfolobus sp. JCM 16834.</title>
        <authorList>
            <person name="Kato S."/>
            <person name="Itoh T."/>
            <person name="Ohkuma M."/>
        </authorList>
    </citation>
    <scope>NUCLEOTIDE SEQUENCE [LARGE SCALE GENOMIC DNA]</scope>
    <source>
        <strain evidence="4">IC-007</strain>
    </source>
</reference>
<dbReference type="Proteomes" id="UP000325030">
    <property type="component" value="Chromosome"/>
</dbReference>
<dbReference type="EMBL" id="AP018930">
    <property type="protein sequence ID" value="BBG26597.1"/>
    <property type="molecule type" value="Genomic_DNA"/>
</dbReference>
<accession>A0A510DUE6</accession>
<evidence type="ECO:0000313" key="2">
    <source>
        <dbReference type="EMBL" id="BBG26597.1"/>
    </source>
</evidence>